<dbReference type="CDD" id="cd16630">
    <property type="entry name" value="RING-HC_RBR_RNF216"/>
    <property type="match status" value="1"/>
</dbReference>
<feature type="compositionally biased region" description="Basic and acidic residues" evidence="9">
    <location>
        <begin position="493"/>
        <end position="510"/>
    </location>
</feature>
<dbReference type="InterPro" id="IPR044066">
    <property type="entry name" value="TRIAD_supradom"/>
</dbReference>
<organism evidence="11">
    <name type="scientific">Gaeumannomyces tritici (strain R3-111a-1)</name>
    <name type="common">Wheat and barley take-all root rot fungus</name>
    <name type="synonym">Gaeumannomyces graminis var. tritici</name>
    <dbReference type="NCBI Taxonomy" id="644352"/>
    <lineage>
        <taxon>Eukaryota</taxon>
        <taxon>Fungi</taxon>
        <taxon>Dikarya</taxon>
        <taxon>Ascomycota</taxon>
        <taxon>Pezizomycotina</taxon>
        <taxon>Sordariomycetes</taxon>
        <taxon>Sordariomycetidae</taxon>
        <taxon>Magnaporthales</taxon>
        <taxon>Magnaporthaceae</taxon>
        <taxon>Gaeumannomyces</taxon>
    </lineage>
</organism>
<keyword evidence="8" id="KW-0175">Coiled coil</keyword>
<dbReference type="Proteomes" id="UP000006039">
    <property type="component" value="Unassembled WGS sequence"/>
</dbReference>
<dbReference type="eggNOG" id="KOG1812">
    <property type="taxonomic scope" value="Eukaryota"/>
</dbReference>
<evidence type="ECO:0000313" key="13">
    <source>
        <dbReference type="Proteomes" id="UP000006039"/>
    </source>
</evidence>
<reference evidence="12" key="4">
    <citation type="journal article" date="2015" name="G3 (Bethesda)">
        <title>Genome sequences of three phytopathogenic species of the Magnaporthaceae family of fungi.</title>
        <authorList>
            <person name="Okagaki L.H."/>
            <person name="Nunes C.C."/>
            <person name="Sailsbery J."/>
            <person name="Clay B."/>
            <person name="Brown D."/>
            <person name="John T."/>
            <person name="Oh Y."/>
            <person name="Young N."/>
            <person name="Fitzgerald M."/>
            <person name="Haas B.J."/>
            <person name="Zeng Q."/>
            <person name="Young S."/>
            <person name="Adiconis X."/>
            <person name="Fan L."/>
            <person name="Levin J.Z."/>
            <person name="Mitchell T.K."/>
            <person name="Okubara P.A."/>
            <person name="Farman M.L."/>
            <person name="Kohn L.M."/>
            <person name="Birren B."/>
            <person name="Ma L.-J."/>
            <person name="Dean R.A."/>
        </authorList>
    </citation>
    <scope>NUCLEOTIDE SEQUENCE</scope>
    <source>
        <strain evidence="12">R3-111a-1</strain>
    </source>
</reference>
<keyword evidence="3" id="KW-0479">Metal-binding</keyword>
<evidence type="ECO:0000256" key="8">
    <source>
        <dbReference type="SAM" id="Coils"/>
    </source>
</evidence>
<dbReference type="SUPFAM" id="SSF57850">
    <property type="entry name" value="RING/U-box"/>
    <property type="match status" value="1"/>
</dbReference>
<dbReference type="Pfam" id="PF26200">
    <property type="entry name" value="Rcat_RNF216"/>
    <property type="match status" value="1"/>
</dbReference>
<keyword evidence="5" id="KW-0863">Zinc-finger</keyword>
<dbReference type="InterPro" id="IPR047545">
    <property type="entry name" value="BRcat_RBR_RNF216"/>
</dbReference>
<reference evidence="11" key="3">
    <citation type="submission" date="2010-09" db="EMBL/GenBank/DDBJ databases">
        <title>Annotation of Gaeumannomyces graminis var. tritici R3-111a-1.</title>
        <authorList>
            <consortium name="The Broad Institute Genome Sequencing Platform"/>
            <person name="Ma L.-J."/>
            <person name="Dead R."/>
            <person name="Young S.K."/>
            <person name="Zeng Q."/>
            <person name="Gargeya S."/>
            <person name="Fitzgerald M."/>
            <person name="Haas B."/>
            <person name="Abouelleil A."/>
            <person name="Alvarado L."/>
            <person name="Arachchi H.M."/>
            <person name="Berlin A."/>
            <person name="Brown A."/>
            <person name="Chapman S.B."/>
            <person name="Chen Z."/>
            <person name="Dunbar C."/>
            <person name="Freedman E."/>
            <person name="Gearin G."/>
            <person name="Gellesch M."/>
            <person name="Goldberg J."/>
            <person name="Griggs A."/>
            <person name="Gujja S."/>
            <person name="Heiman D."/>
            <person name="Howarth C."/>
            <person name="Larson L."/>
            <person name="Lui A."/>
            <person name="MacDonald P.J.P."/>
            <person name="Mehta T."/>
            <person name="Montmayeur A."/>
            <person name="Murphy C."/>
            <person name="Neiman D."/>
            <person name="Pearson M."/>
            <person name="Priest M."/>
            <person name="Roberts A."/>
            <person name="Saif S."/>
            <person name="Shea T."/>
            <person name="Shenoy N."/>
            <person name="Sisk P."/>
            <person name="Stolte C."/>
            <person name="Sykes S."/>
            <person name="Yandava C."/>
            <person name="Wortman J."/>
            <person name="Nusbaum C."/>
            <person name="Birren B."/>
        </authorList>
    </citation>
    <scope>NUCLEOTIDE SEQUENCE</scope>
    <source>
        <strain evidence="11">R3-111a-1</strain>
    </source>
</reference>
<name>J3NP67_GAET3</name>
<feature type="region of interest" description="Disordered" evidence="9">
    <location>
        <begin position="493"/>
        <end position="512"/>
    </location>
</feature>
<protein>
    <recommendedName>
        <fullName evidence="10">RING-type domain-containing protein</fullName>
    </recommendedName>
</protein>
<feature type="domain" description="RING-type" evidence="10">
    <location>
        <begin position="229"/>
        <end position="451"/>
    </location>
</feature>
<evidence type="ECO:0000259" key="10">
    <source>
        <dbReference type="PROSITE" id="PS51873"/>
    </source>
</evidence>
<dbReference type="OrthoDB" id="10009520at2759"/>
<dbReference type="EMBL" id="GL385396">
    <property type="protein sequence ID" value="EJT77970.1"/>
    <property type="molecule type" value="Genomic_DNA"/>
</dbReference>
<dbReference type="STRING" id="644352.J3NP67"/>
<keyword evidence="13" id="KW-1185">Reference proteome</keyword>
<sequence>MAEIIDITGDGQETCADAVISVFPDICPNYLDSITKEKDFNSEVVISHILDQLDDGKSYPRRAKANLKRKREPPSDETDDAAQLSKRFSSANHRQQCEDASALPTYCDTSRKILSECFPKMPCKQLYRLFDENGSSLFATYLAASNLLDDWDAGNKPFQLNKRARESDKFNDETIKSMMPAALPGQRQALEELIASRLVTRARRSQNEAEQQRLREEEENLELARAEGTVIDCGCCYSECAQNRMVYCNGDDPHLFCRDCAKHMAETQIGLSKHTLSCMSIDGCAAGFSVDQKQLFLDSKLVVALERIEQEEALRLAGIENLETCPFCPFAAEYPEVEINKEFRCQNPECEITSCRLCRRETHIPQTCQEAMRESGHSARRAIEEAMSAALIRKCNKCGTPFIKENGCNKMTCTRAGCHNVQCYVCHKSCTYNHFDDASRGGKSGNCPLFESVEKRHSDEVLAAEAKARQEVAQANPEVDAEFLDIMVSDRVKHDEDQRRQASDARHPPERGLNVARHVRLRHMMYGNILPNLAGIVNQLAGPHRQQENLPLAPPLPVMAPIPNMALGVYPGVPPVQRDVPLHRRAVGGQARQNPVPALPMVDPELMLPVMPPALPFVPGLAQQLQGQMRGQIGWQMGLPNPDMEAVRERVARNLQAARAAQAELAVRDMNARAVRDMNARAARAAQAAQARAELAAQAARGARARALARAALPVHHPNAARAPGIDQASQALQARNEILRRAALGRLGAAENPLRIGALAQMDMPLRGSRERPIQLGASPPGARRVLANGPPPVVAAPPRNPSAVPRCHPNNRPRPQ</sequence>
<dbReference type="VEuPathDB" id="FungiDB:GGTG_03073"/>
<evidence type="ECO:0000313" key="11">
    <source>
        <dbReference type="EMBL" id="EJT77970.1"/>
    </source>
</evidence>
<evidence type="ECO:0000256" key="3">
    <source>
        <dbReference type="ARBA" id="ARBA00022723"/>
    </source>
</evidence>
<reference evidence="12" key="5">
    <citation type="submission" date="2018-04" db="UniProtKB">
        <authorList>
            <consortium name="EnsemblFungi"/>
        </authorList>
    </citation>
    <scope>IDENTIFICATION</scope>
    <source>
        <strain evidence="12">R3-111a-1</strain>
    </source>
</reference>
<evidence type="ECO:0000256" key="2">
    <source>
        <dbReference type="ARBA" id="ARBA00022679"/>
    </source>
</evidence>
<keyword evidence="7" id="KW-0862">Zinc</keyword>
<dbReference type="InterPro" id="IPR051628">
    <property type="entry name" value="LUBAC_E3_Ligases"/>
</dbReference>
<evidence type="ECO:0000256" key="5">
    <source>
        <dbReference type="ARBA" id="ARBA00022771"/>
    </source>
</evidence>
<feature type="coiled-coil region" evidence="8">
    <location>
        <begin position="199"/>
        <end position="227"/>
    </location>
</feature>
<dbReference type="InterPro" id="IPR047544">
    <property type="entry name" value="RING-HC_RBR_RNF216"/>
</dbReference>
<dbReference type="GO" id="GO:0008270">
    <property type="term" value="F:zinc ion binding"/>
    <property type="evidence" value="ECO:0007669"/>
    <property type="project" value="UniProtKB-KW"/>
</dbReference>
<feature type="compositionally biased region" description="Pro residues" evidence="9">
    <location>
        <begin position="791"/>
        <end position="802"/>
    </location>
</feature>
<gene>
    <name evidence="12" type="primary">20343531</name>
    <name evidence="11" type="ORF">GGTG_03073</name>
</gene>
<comment type="pathway">
    <text evidence="1">Protein modification; protein ubiquitination.</text>
</comment>
<dbReference type="Gene3D" id="1.20.120.1750">
    <property type="match status" value="1"/>
</dbReference>
<dbReference type="GO" id="GO:0016740">
    <property type="term" value="F:transferase activity"/>
    <property type="evidence" value="ECO:0007669"/>
    <property type="project" value="UniProtKB-KW"/>
</dbReference>
<dbReference type="PANTHER" id="PTHR22770">
    <property type="entry name" value="UBIQUITIN CONJUGATING ENZYME 7 INTERACTING PROTEIN-RELATED"/>
    <property type="match status" value="1"/>
</dbReference>
<evidence type="ECO:0000256" key="4">
    <source>
        <dbReference type="ARBA" id="ARBA00022737"/>
    </source>
</evidence>
<dbReference type="EnsemblFungi" id="EJT77970">
    <property type="protein sequence ID" value="EJT77970"/>
    <property type="gene ID" value="GGTG_03073"/>
</dbReference>
<dbReference type="RefSeq" id="XP_009219115.1">
    <property type="nucleotide sequence ID" value="XM_009220851.1"/>
</dbReference>
<dbReference type="InterPro" id="IPR047546">
    <property type="entry name" value="Rcat_RBR_RNF216"/>
</dbReference>
<reference evidence="11" key="2">
    <citation type="submission" date="2010-07" db="EMBL/GenBank/DDBJ databases">
        <authorList>
            <consortium name="The Broad Institute Genome Sequencing Platform"/>
            <consortium name="Broad Institute Genome Sequencing Center for Infectious Disease"/>
            <person name="Ma L.-J."/>
            <person name="Dead R."/>
            <person name="Young S."/>
            <person name="Zeng Q."/>
            <person name="Koehrsen M."/>
            <person name="Alvarado L."/>
            <person name="Berlin A."/>
            <person name="Chapman S.B."/>
            <person name="Chen Z."/>
            <person name="Freedman E."/>
            <person name="Gellesch M."/>
            <person name="Goldberg J."/>
            <person name="Griggs A."/>
            <person name="Gujja S."/>
            <person name="Heilman E.R."/>
            <person name="Heiman D."/>
            <person name="Hepburn T."/>
            <person name="Howarth C."/>
            <person name="Jen D."/>
            <person name="Larson L."/>
            <person name="Mehta T."/>
            <person name="Neiman D."/>
            <person name="Pearson M."/>
            <person name="Roberts A."/>
            <person name="Saif S."/>
            <person name="Shea T."/>
            <person name="Shenoy N."/>
            <person name="Sisk P."/>
            <person name="Stolte C."/>
            <person name="Sykes S."/>
            <person name="Walk T."/>
            <person name="White J."/>
            <person name="Yandava C."/>
            <person name="Haas B."/>
            <person name="Nusbaum C."/>
            <person name="Birren B."/>
        </authorList>
    </citation>
    <scope>NUCLEOTIDE SEQUENCE</scope>
    <source>
        <strain evidence="11">R3-111a-1</strain>
    </source>
</reference>
<dbReference type="PANTHER" id="PTHR22770:SF47">
    <property type="entry name" value="E3 UBIQUITIN-PROTEIN LIGASE RNF216"/>
    <property type="match status" value="1"/>
</dbReference>
<dbReference type="HOGENOM" id="CLU_341330_0_0_1"/>
<evidence type="ECO:0000256" key="9">
    <source>
        <dbReference type="SAM" id="MobiDB-lite"/>
    </source>
</evidence>
<dbReference type="CDD" id="cd20353">
    <property type="entry name" value="Rcat_RBR_RNF216"/>
    <property type="match status" value="1"/>
</dbReference>
<evidence type="ECO:0000256" key="7">
    <source>
        <dbReference type="ARBA" id="ARBA00022833"/>
    </source>
</evidence>
<evidence type="ECO:0000256" key="1">
    <source>
        <dbReference type="ARBA" id="ARBA00004906"/>
    </source>
</evidence>
<keyword evidence="4" id="KW-0677">Repeat</keyword>
<dbReference type="GeneID" id="20343531"/>
<dbReference type="CDD" id="cd20339">
    <property type="entry name" value="BRcat_RBR_RNF216"/>
    <property type="match status" value="1"/>
</dbReference>
<evidence type="ECO:0000256" key="6">
    <source>
        <dbReference type="ARBA" id="ARBA00022786"/>
    </source>
</evidence>
<reference evidence="13" key="1">
    <citation type="submission" date="2010-07" db="EMBL/GenBank/DDBJ databases">
        <title>The genome sequence of Gaeumannomyces graminis var. tritici strain R3-111a-1.</title>
        <authorList>
            <consortium name="The Broad Institute Genome Sequencing Platform"/>
            <person name="Ma L.-J."/>
            <person name="Dead R."/>
            <person name="Young S."/>
            <person name="Zeng Q."/>
            <person name="Koehrsen M."/>
            <person name="Alvarado L."/>
            <person name="Berlin A."/>
            <person name="Chapman S.B."/>
            <person name="Chen Z."/>
            <person name="Freedman E."/>
            <person name="Gellesch M."/>
            <person name="Goldberg J."/>
            <person name="Griggs A."/>
            <person name="Gujja S."/>
            <person name="Heilman E.R."/>
            <person name="Heiman D."/>
            <person name="Hepburn T."/>
            <person name="Howarth C."/>
            <person name="Jen D."/>
            <person name="Larson L."/>
            <person name="Mehta T."/>
            <person name="Neiman D."/>
            <person name="Pearson M."/>
            <person name="Roberts A."/>
            <person name="Saif S."/>
            <person name="Shea T."/>
            <person name="Shenoy N."/>
            <person name="Sisk P."/>
            <person name="Stolte C."/>
            <person name="Sykes S."/>
            <person name="Walk T."/>
            <person name="White J."/>
            <person name="Yandava C."/>
            <person name="Haas B."/>
            <person name="Nusbaum C."/>
            <person name="Birren B."/>
        </authorList>
    </citation>
    <scope>NUCLEOTIDE SEQUENCE [LARGE SCALE GENOMIC DNA]</scope>
    <source>
        <strain evidence="13">R3-111a-1</strain>
    </source>
</reference>
<proteinExistence type="predicted"/>
<evidence type="ECO:0000313" key="12">
    <source>
        <dbReference type="EnsemblFungi" id="EJT77970"/>
    </source>
</evidence>
<feature type="region of interest" description="Disordered" evidence="9">
    <location>
        <begin position="772"/>
        <end position="818"/>
    </location>
</feature>
<dbReference type="AlphaFoldDB" id="J3NP67"/>
<accession>J3NP67</accession>
<keyword evidence="2" id="KW-0808">Transferase</keyword>
<keyword evidence="6" id="KW-0833">Ubl conjugation pathway</keyword>
<dbReference type="PROSITE" id="PS51873">
    <property type="entry name" value="TRIAD"/>
    <property type="match status" value="1"/>
</dbReference>